<proteinExistence type="predicted"/>
<dbReference type="InterPro" id="IPR024163">
    <property type="entry name" value="Aerotolerance_reg_N"/>
</dbReference>
<evidence type="ECO:0000259" key="2">
    <source>
        <dbReference type="Pfam" id="PF07584"/>
    </source>
</evidence>
<gene>
    <name evidence="3" type="ORF">Rain11_0442</name>
</gene>
<evidence type="ECO:0000313" key="3">
    <source>
        <dbReference type="EMBL" id="PKQ70522.1"/>
    </source>
</evidence>
<keyword evidence="4" id="KW-1185">Reference proteome</keyword>
<feature type="domain" description="Aerotolerance regulator N-terminal" evidence="2">
    <location>
        <begin position="1"/>
        <end position="76"/>
    </location>
</feature>
<keyword evidence="1 3" id="KW-0812">Transmembrane</keyword>
<keyword evidence="1" id="KW-0472">Membrane</keyword>
<dbReference type="NCBIfam" id="TIGR02226">
    <property type="entry name" value="two_anch"/>
    <property type="match status" value="1"/>
</dbReference>
<evidence type="ECO:0000256" key="1">
    <source>
        <dbReference type="SAM" id="Phobius"/>
    </source>
</evidence>
<dbReference type="EMBL" id="NKXO01000005">
    <property type="protein sequence ID" value="PKQ70522.1"/>
    <property type="molecule type" value="Genomic_DNA"/>
</dbReference>
<dbReference type="SUPFAM" id="SSF52317">
    <property type="entry name" value="Class I glutamine amidotransferase-like"/>
    <property type="match status" value="1"/>
</dbReference>
<dbReference type="InterPro" id="IPR011933">
    <property type="entry name" value="Double_TM_dom"/>
</dbReference>
<feature type="transmembrane region" description="Helical" evidence="1">
    <location>
        <begin position="56"/>
        <end position="78"/>
    </location>
</feature>
<reference evidence="3 4" key="1">
    <citation type="submission" date="2017-06" db="EMBL/GenBank/DDBJ databases">
        <title>Raineya orbicola gen. nov., sp. nov. a slightly thermophilic bacterium of the phylum Bacteroidetes and the description of Raineyaceae fam. nov.</title>
        <authorList>
            <person name="Albuquerque L."/>
            <person name="Polonia A.R.M."/>
            <person name="Barroso C."/>
            <person name="Froufe H.J.C."/>
            <person name="Lage O."/>
            <person name="Lobo-Da-Cunha A."/>
            <person name="Egas C."/>
            <person name="Da Costa M.S."/>
        </authorList>
    </citation>
    <scope>NUCLEOTIDE SEQUENCE [LARGE SCALE GENOMIC DNA]</scope>
    <source>
        <strain evidence="3 4">SPSPC-11</strain>
    </source>
</reference>
<feature type="transmembrane region" description="Helical" evidence="1">
    <location>
        <begin position="6"/>
        <end position="24"/>
    </location>
</feature>
<dbReference type="AlphaFoldDB" id="A0A2N3IJL9"/>
<dbReference type="InterPro" id="IPR029062">
    <property type="entry name" value="Class_I_gatase-like"/>
</dbReference>
<feature type="transmembrane region" description="Helical" evidence="1">
    <location>
        <begin position="663"/>
        <end position="682"/>
    </location>
</feature>
<dbReference type="OrthoDB" id="9810200at2"/>
<protein>
    <submittedName>
        <fullName evidence="3">N-terminal double-transmembrane domain</fullName>
    </submittedName>
</protein>
<evidence type="ECO:0000313" key="4">
    <source>
        <dbReference type="Proteomes" id="UP000233387"/>
    </source>
</evidence>
<sequence>MSFLYPSFLWALTALSIPIIIHIFNFRRLKKVYFTNVRFLKELKTETNSFKTLRELLILLMRLGLVASLVLAFAQPFLPNENQKTLYNAGSIASIYLDNSYSMQNELARRKYLSWAKESISDLVKIFPKSAQFQLVTNDFRNREQFAINATRVEDILSETNFSPHTRDLQSVYARQQALLKRLASDERNQIFWFSDFQKSTLGNLEKLSLDSTTQFILVPLKSEQKANLYIDSAWLANPFVKANETNNLLFSVKNDSETPVQDLVARLFIEDLQVSTTTLDIGANGKVTGSFNFVTQERGTRKGKIIIEDQPITFDNEYFFTLNVAPTIRISYVYAGGGNPFVRSVYASEKSFNLVSYDLNTFHYDILPNTDLLILDGLPNLPAKMREELQKFTQNGGSVLIFPNNSPDIASYAEVLGSLGVRGLQAEKVDSLGKNSVKTLLPPNINNPFYEGVFEQNPKNADMPYANAVMSWLGVSTQLLGFKNGKSFLSEFRNGRGKLYLCASPLEKRYTDFPVNALFVPIMYKIAARSLEENEKIAYNFQEKVITLKVGKSNKTQVFKLKNHKTEFVPAQRMSGEQLIIELPEETIEAGHYEVINGDNQVVGALAFNYDKRESSMQFYSLDELKKVFAGKKNVQIYENIADKKFIQDFQERNIGTSLWKYFVWLALFFLLAEILIIRLFKKWRKDKKSEALVS</sequence>
<dbReference type="PANTHER" id="PTHR37464:SF1">
    <property type="entry name" value="BLL2463 PROTEIN"/>
    <property type="match status" value="1"/>
</dbReference>
<dbReference type="RefSeq" id="WP_101357707.1">
    <property type="nucleotide sequence ID" value="NZ_NKXO01000005.1"/>
</dbReference>
<dbReference type="Pfam" id="PF07584">
    <property type="entry name" value="BatA"/>
    <property type="match status" value="1"/>
</dbReference>
<name>A0A2N3IJL9_9BACT</name>
<comment type="caution">
    <text evidence="3">The sequence shown here is derived from an EMBL/GenBank/DDBJ whole genome shotgun (WGS) entry which is preliminary data.</text>
</comment>
<organism evidence="3 4">
    <name type="scientific">Raineya orbicola</name>
    <dbReference type="NCBI Taxonomy" id="2016530"/>
    <lineage>
        <taxon>Bacteria</taxon>
        <taxon>Pseudomonadati</taxon>
        <taxon>Bacteroidota</taxon>
        <taxon>Cytophagia</taxon>
        <taxon>Cytophagales</taxon>
        <taxon>Raineyaceae</taxon>
        <taxon>Raineya</taxon>
    </lineage>
</organism>
<keyword evidence="1" id="KW-1133">Transmembrane helix</keyword>
<dbReference type="Proteomes" id="UP000233387">
    <property type="component" value="Unassembled WGS sequence"/>
</dbReference>
<accession>A0A2N3IJL9</accession>
<dbReference type="PANTHER" id="PTHR37464">
    <property type="entry name" value="BLL2463 PROTEIN"/>
    <property type="match status" value="1"/>
</dbReference>